<evidence type="ECO:0000259" key="5">
    <source>
        <dbReference type="PROSITE" id="PS50305"/>
    </source>
</evidence>
<dbReference type="Gene3D" id="3.30.1600.10">
    <property type="entry name" value="SIR2/SIRT2 'Small Domain"/>
    <property type="match status" value="1"/>
</dbReference>
<reference evidence="6 7" key="1">
    <citation type="submission" date="2016-10" db="EMBL/GenBank/DDBJ databases">
        <authorList>
            <person name="de Groot N.N."/>
        </authorList>
    </citation>
    <scope>NUCLEOTIDE SEQUENCE [LARGE SCALE GENOMIC DNA]</scope>
    <source>
        <strain evidence="6 7">ATCC BAA-466</strain>
    </source>
</reference>
<dbReference type="EMBL" id="FNCK01000007">
    <property type="protein sequence ID" value="SDG39220.1"/>
    <property type="molecule type" value="Genomic_DNA"/>
</dbReference>
<evidence type="ECO:0000256" key="1">
    <source>
        <dbReference type="ARBA" id="ARBA00012928"/>
    </source>
</evidence>
<dbReference type="EC" id="2.3.1.286" evidence="1"/>
<dbReference type="PROSITE" id="PS50305">
    <property type="entry name" value="SIRTUIN"/>
    <property type="match status" value="1"/>
</dbReference>
<evidence type="ECO:0000313" key="6">
    <source>
        <dbReference type="EMBL" id="SDG39220.1"/>
    </source>
</evidence>
<dbReference type="Proteomes" id="UP000199708">
    <property type="component" value="Unassembled WGS sequence"/>
</dbReference>
<dbReference type="InterPro" id="IPR029035">
    <property type="entry name" value="DHS-like_NAD/FAD-binding_dom"/>
</dbReference>
<dbReference type="RefSeq" id="WP_090290140.1">
    <property type="nucleotide sequence ID" value="NZ_FNCK01000007.1"/>
</dbReference>
<gene>
    <name evidence="6" type="ORF">SAMN05421791_10754</name>
</gene>
<dbReference type="STRING" id="120956.SAMN05421791_10754"/>
<dbReference type="Pfam" id="PF02146">
    <property type="entry name" value="SIR2"/>
    <property type="match status" value="1"/>
</dbReference>
<dbReference type="Gene3D" id="3.40.50.1220">
    <property type="entry name" value="TPP-binding domain"/>
    <property type="match status" value="1"/>
</dbReference>
<evidence type="ECO:0000256" key="2">
    <source>
        <dbReference type="ARBA" id="ARBA00022679"/>
    </source>
</evidence>
<name>A0A1G7TXG8_9LACT</name>
<dbReference type="AlphaFoldDB" id="A0A1G7TXG8"/>
<dbReference type="GO" id="GO:0070403">
    <property type="term" value="F:NAD+ binding"/>
    <property type="evidence" value="ECO:0007669"/>
    <property type="project" value="InterPro"/>
</dbReference>
<dbReference type="OrthoDB" id="9800582at2"/>
<accession>A0A1G7TXG8</accession>
<keyword evidence="7" id="KW-1185">Reference proteome</keyword>
<evidence type="ECO:0000313" key="7">
    <source>
        <dbReference type="Proteomes" id="UP000199708"/>
    </source>
</evidence>
<dbReference type="PANTHER" id="PTHR11085">
    <property type="entry name" value="NAD-DEPENDENT PROTEIN DEACYLASE SIRTUIN-5, MITOCHONDRIAL-RELATED"/>
    <property type="match status" value="1"/>
</dbReference>
<evidence type="ECO:0000256" key="4">
    <source>
        <dbReference type="PROSITE-ProRule" id="PRU00236"/>
    </source>
</evidence>
<feature type="domain" description="Deacetylase sirtuin-type" evidence="5">
    <location>
        <begin position="1"/>
        <end position="247"/>
    </location>
</feature>
<dbReference type="InterPro" id="IPR050134">
    <property type="entry name" value="NAD-dep_sirtuin_deacylases"/>
</dbReference>
<dbReference type="NCBIfam" id="NF001752">
    <property type="entry name" value="PRK00481.1-1"/>
    <property type="match status" value="1"/>
</dbReference>
<evidence type="ECO:0000256" key="3">
    <source>
        <dbReference type="ARBA" id="ARBA00023027"/>
    </source>
</evidence>
<dbReference type="InterPro" id="IPR026590">
    <property type="entry name" value="Ssirtuin_cat_dom"/>
</dbReference>
<comment type="caution">
    <text evidence="4">Lacks conserved residue(s) required for the propagation of feature annotation.</text>
</comment>
<dbReference type="PANTHER" id="PTHR11085:SF4">
    <property type="entry name" value="NAD-DEPENDENT PROTEIN DEACYLASE"/>
    <property type="match status" value="1"/>
</dbReference>
<keyword evidence="2" id="KW-0808">Transferase</keyword>
<dbReference type="GO" id="GO:0017136">
    <property type="term" value="F:histone deacetylase activity, NAD-dependent"/>
    <property type="evidence" value="ECO:0007669"/>
    <property type="project" value="TreeGrafter"/>
</dbReference>
<dbReference type="SUPFAM" id="SSF52467">
    <property type="entry name" value="DHS-like NAD/FAD-binding domain"/>
    <property type="match status" value="1"/>
</dbReference>
<proteinExistence type="predicted"/>
<organism evidence="6 7">
    <name type="scientific">Facklamia miroungae</name>
    <dbReference type="NCBI Taxonomy" id="120956"/>
    <lineage>
        <taxon>Bacteria</taxon>
        <taxon>Bacillati</taxon>
        <taxon>Bacillota</taxon>
        <taxon>Bacilli</taxon>
        <taxon>Lactobacillales</taxon>
        <taxon>Aerococcaceae</taxon>
        <taxon>Facklamia</taxon>
    </lineage>
</organism>
<sequence length="247" mass="27812">MAEDQIRHFAQMIQESQNIVFFGGAGVSTGSGIPDFRSAQGIFMQDSNYEFSAEEIISHPFYQSHPKIFFDFYFDKLVYPEIEPNLSHTFLKDLEDKGKNVTIVTQNIDGLHQKAGSSQVLELHGSVLDNYCSQCGTYYSLKDLERDAQGIPRCPKDQAIIKPDVVLYGEMLDEETIRQSIQAISHADLLIIAGTSLNVYPAASFIHYFKGNDQVVINQTPIISNHPNALVFQEKIEQVFQSVKDLL</sequence>
<protein>
    <recommendedName>
        <fullName evidence="1">protein acetyllysine N-acetyltransferase</fullName>
        <ecNumber evidence="1">2.3.1.286</ecNumber>
    </recommendedName>
</protein>
<dbReference type="InterPro" id="IPR003000">
    <property type="entry name" value="Sirtuin"/>
</dbReference>
<dbReference type="InterPro" id="IPR026591">
    <property type="entry name" value="Sirtuin_cat_small_dom_sf"/>
</dbReference>
<keyword evidence="3" id="KW-0520">NAD</keyword>